<dbReference type="EMBL" id="JAVHJO010000006">
    <property type="protein sequence ID" value="KAK6539384.1"/>
    <property type="molecule type" value="Genomic_DNA"/>
</dbReference>
<feature type="region of interest" description="Disordered" evidence="1">
    <location>
        <begin position="56"/>
        <end position="78"/>
    </location>
</feature>
<feature type="region of interest" description="Disordered" evidence="1">
    <location>
        <begin position="1"/>
        <end position="31"/>
    </location>
</feature>
<dbReference type="AlphaFoldDB" id="A0AAV9XE12"/>
<proteinExistence type="predicted"/>
<reference evidence="2 3" key="1">
    <citation type="submission" date="2019-10" db="EMBL/GenBank/DDBJ databases">
        <authorList>
            <person name="Palmer J.M."/>
        </authorList>
    </citation>
    <scope>NUCLEOTIDE SEQUENCE [LARGE SCALE GENOMIC DNA]</scope>
    <source>
        <strain evidence="2 3">TWF694</strain>
    </source>
</reference>
<organism evidence="2 3">
    <name type="scientific">Orbilia ellipsospora</name>
    <dbReference type="NCBI Taxonomy" id="2528407"/>
    <lineage>
        <taxon>Eukaryota</taxon>
        <taxon>Fungi</taxon>
        <taxon>Dikarya</taxon>
        <taxon>Ascomycota</taxon>
        <taxon>Pezizomycotina</taxon>
        <taxon>Orbiliomycetes</taxon>
        <taxon>Orbiliales</taxon>
        <taxon>Orbiliaceae</taxon>
        <taxon>Orbilia</taxon>
    </lineage>
</organism>
<evidence type="ECO:0000313" key="2">
    <source>
        <dbReference type="EMBL" id="KAK6539384.1"/>
    </source>
</evidence>
<accession>A0AAV9XE12</accession>
<feature type="compositionally biased region" description="Basic and acidic residues" evidence="1">
    <location>
        <begin position="278"/>
        <end position="287"/>
    </location>
</feature>
<sequence>MPPKRSRNAGKRARGANQKPASTAERETVKTVEAAAPQVPIAIPCDRVTRSMAVRGLGTVSEPPKEVSVPSRQPARPRKRIVVRKSEDSRCLATKPATLKRKLSGWEGKFRRGRGIIENSPPPDEETPTAEGRERLALRLAAVNAIKKRHEDESIESLGSISSLSNTPQRGSKYIWWMDNLRRNSVLEVSTAEESQTWYAFLGDVFWKGKPVSEYTAGEAILMRYLIEKEVLIPCAINMGELKTRCKKEGRTLSEFQICSELSRKRKRSDEEDEEEEQSLKRVKSSDDDAQSGEFANREPSSAPSQARNRFSAAVNSTSLITLHTANSRQLLPEFFNSGHSDSVPEDDIKPSYFRREDSCSLSEAKRPVREVKALQLKLCDEKRARRPTQRIRHRSV</sequence>
<evidence type="ECO:0000313" key="3">
    <source>
        <dbReference type="Proteomes" id="UP001365542"/>
    </source>
</evidence>
<evidence type="ECO:0000256" key="1">
    <source>
        <dbReference type="SAM" id="MobiDB-lite"/>
    </source>
</evidence>
<feature type="compositionally biased region" description="Basic residues" evidence="1">
    <location>
        <begin position="1"/>
        <end position="14"/>
    </location>
</feature>
<comment type="caution">
    <text evidence="2">The sequence shown here is derived from an EMBL/GenBank/DDBJ whole genome shotgun (WGS) entry which is preliminary data.</text>
</comment>
<name>A0AAV9XE12_9PEZI</name>
<gene>
    <name evidence="2" type="ORF">TWF694_009609</name>
</gene>
<feature type="compositionally biased region" description="Polar residues" evidence="1">
    <location>
        <begin position="299"/>
        <end position="310"/>
    </location>
</feature>
<keyword evidence="3" id="KW-1185">Reference proteome</keyword>
<feature type="region of interest" description="Disordered" evidence="1">
    <location>
        <begin position="264"/>
        <end position="310"/>
    </location>
</feature>
<protein>
    <submittedName>
        <fullName evidence="2">Uncharacterized protein</fullName>
    </submittedName>
</protein>
<dbReference type="Proteomes" id="UP001365542">
    <property type="component" value="Unassembled WGS sequence"/>
</dbReference>